<keyword evidence="3" id="KW-1185">Reference proteome</keyword>
<evidence type="ECO:0000313" key="3">
    <source>
        <dbReference type="Proteomes" id="UP001172101"/>
    </source>
</evidence>
<protein>
    <submittedName>
        <fullName evidence="2">Uncharacterized protein</fullName>
    </submittedName>
</protein>
<feature type="region of interest" description="Disordered" evidence="1">
    <location>
        <begin position="63"/>
        <end position="83"/>
    </location>
</feature>
<dbReference type="RefSeq" id="XP_060303101.1">
    <property type="nucleotide sequence ID" value="XM_060435821.1"/>
</dbReference>
<sequence length="197" mass="21267">MYLRYVLCGYTAAMLSLLPFAVSSFGVRGWILPELLPVQRCVAVFVLISNKLPAFCCFPPRPQPPTKKTDRSPPSISPPSPKRHSAVRIGFALLFVSDSLGPKSCLLLAPHARSLISSHACMAFADGVWGTTYVLYQTKTKRACPVLAGWLPYPELRVGELFICRSLSPLISFLGGFATTTLSTSVCLGYLVGAGLG</sequence>
<dbReference type="AlphaFoldDB" id="A0AA40EAB4"/>
<reference evidence="2" key="1">
    <citation type="submission" date="2023-06" db="EMBL/GenBank/DDBJ databases">
        <title>Genome-scale phylogeny and comparative genomics of the fungal order Sordariales.</title>
        <authorList>
            <consortium name="Lawrence Berkeley National Laboratory"/>
            <person name="Hensen N."/>
            <person name="Bonometti L."/>
            <person name="Westerberg I."/>
            <person name="Brannstrom I.O."/>
            <person name="Guillou S."/>
            <person name="Cros-Aarteil S."/>
            <person name="Calhoun S."/>
            <person name="Haridas S."/>
            <person name="Kuo A."/>
            <person name="Mondo S."/>
            <person name="Pangilinan J."/>
            <person name="Riley R."/>
            <person name="LaButti K."/>
            <person name="Andreopoulos B."/>
            <person name="Lipzen A."/>
            <person name="Chen C."/>
            <person name="Yanf M."/>
            <person name="Daum C."/>
            <person name="Ng V."/>
            <person name="Clum A."/>
            <person name="Steindorff A."/>
            <person name="Ohm R."/>
            <person name="Martin F."/>
            <person name="Silar P."/>
            <person name="Natvig D."/>
            <person name="Lalanne C."/>
            <person name="Gautier V."/>
            <person name="Ament-velasquez S.L."/>
            <person name="Kruys A."/>
            <person name="Hutchinson M.I."/>
            <person name="Powell A.J."/>
            <person name="Barry K."/>
            <person name="Miller A.N."/>
            <person name="Grigoriev I.V."/>
            <person name="Debuchy R."/>
            <person name="Gladieux P."/>
            <person name="Thoren M.H."/>
            <person name="Johannesson H."/>
        </authorList>
    </citation>
    <scope>NUCLEOTIDE SEQUENCE</scope>
    <source>
        <strain evidence="2">SMH2392-1A</strain>
    </source>
</reference>
<name>A0AA40EAB4_9PEZI</name>
<organism evidence="2 3">
    <name type="scientific">Lasiosphaeria miniovina</name>
    <dbReference type="NCBI Taxonomy" id="1954250"/>
    <lineage>
        <taxon>Eukaryota</taxon>
        <taxon>Fungi</taxon>
        <taxon>Dikarya</taxon>
        <taxon>Ascomycota</taxon>
        <taxon>Pezizomycotina</taxon>
        <taxon>Sordariomycetes</taxon>
        <taxon>Sordariomycetidae</taxon>
        <taxon>Sordariales</taxon>
        <taxon>Lasiosphaeriaceae</taxon>
        <taxon>Lasiosphaeria</taxon>
    </lineage>
</organism>
<comment type="caution">
    <text evidence="2">The sequence shown here is derived from an EMBL/GenBank/DDBJ whole genome shotgun (WGS) entry which is preliminary data.</text>
</comment>
<dbReference type="Proteomes" id="UP001172101">
    <property type="component" value="Unassembled WGS sequence"/>
</dbReference>
<dbReference type="EMBL" id="JAUIRO010000001">
    <property type="protein sequence ID" value="KAK0734224.1"/>
    <property type="molecule type" value="Genomic_DNA"/>
</dbReference>
<evidence type="ECO:0000313" key="2">
    <source>
        <dbReference type="EMBL" id="KAK0734224.1"/>
    </source>
</evidence>
<proteinExistence type="predicted"/>
<dbReference type="GeneID" id="85319091"/>
<gene>
    <name evidence="2" type="ORF">B0T26DRAFT_60607</name>
</gene>
<evidence type="ECO:0000256" key="1">
    <source>
        <dbReference type="SAM" id="MobiDB-lite"/>
    </source>
</evidence>
<accession>A0AA40EAB4</accession>